<dbReference type="EMBL" id="CP007452">
    <property type="protein sequence ID" value="AHM55512.1"/>
    <property type="molecule type" value="Genomic_DNA"/>
</dbReference>
<organism evidence="9 10">
    <name type="scientific">Peptoclostridium acidaminophilum DSM 3953</name>
    <dbReference type="NCBI Taxonomy" id="1286171"/>
    <lineage>
        <taxon>Bacteria</taxon>
        <taxon>Bacillati</taxon>
        <taxon>Bacillota</taxon>
        <taxon>Clostridia</taxon>
        <taxon>Peptostreptococcales</taxon>
        <taxon>Peptoclostridiaceae</taxon>
        <taxon>Peptoclostridium</taxon>
    </lineage>
</organism>
<reference evidence="9 10" key="1">
    <citation type="journal article" date="2014" name="Genome Announc.">
        <title>Complete Genome Sequence of Amino Acid-Utilizing Eubacterium acidaminophilum al-2 (DSM 3953).</title>
        <authorList>
            <person name="Poehlein A."/>
            <person name="Andreesen J.R."/>
            <person name="Daniel R."/>
        </authorList>
    </citation>
    <scope>NUCLEOTIDE SEQUENCE [LARGE SCALE GENOMIC DNA]</scope>
    <source>
        <strain evidence="9 10">DSM 3953</strain>
    </source>
</reference>
<dbReference type="GO" id="GO:0005829">
    <property type="term" value="C:cytosol"/>
    <property type="evidence" value="ECO:0007669"/>
    <property type="project" value="TreeGrafter"/>
</dbReference>
<evidence type="ECO:0000256" key="6">
    <source>
        <dbReference type="HAMAP-Rule" id="MF_01974"/>
    </source>
</evidence>
<dbReference type="STRING" id="1286171.EAL2_c01790"/>
<evidence type="ECO:0000256" key="5">
    <source>
        <dbReference type="ARBA" id="ARBA00022801"/>
    </source>
</evidence>
<feature type="binding site" evidence="6">
    <location>
        <position position="94"/>
    </location>
    <ligand>
        <name>a divalent metal cation</name>
        <dbReference type="ChEBI" id="CHEBI:60240"/>
        <label>1</label>
    </ligand>
</feature>
<dbReference type="GO" id="GO:0070006">
    <property type="term" value="F:metalloaminopeptidase activity"/>
    <property type="evidence" value="ECO:0007669"/>
    <property type="project" value="UniProtKB-UniRule"/>
</dbReference>
<dbReference type="KEGG" id="eac:EAL2_c01790"/>
<dbReference type="HOGENOM" id="CLU_015857_0_1_9"/>
<dbReference type="PANTHER" id="PTHR43330">
    <property type="entry name" value="METHIONINE AMINOPEPTIDASE"/>
    <property type="match status" value="1"/>
</dbReference>
<sequence length="250" mass="27228">MIVIKSPNEIELMADAGRIVAEVHELLRERIKPGITTIELDEIAEKHIRGCGAEPSFKGYGGFPSSICASVNEQVVHGFPSTRALEEGDIISLDIGAYYKGYHGDAAKTHGVGNISDEDKRLIEVTRQSFYEGLKFAKVGFRLSDMSHAVQAYVEANGFSVVRDFVGHGVGANLHEDPQIPNYGPPGKGPRLQEGMVLALEPMVNAGSYHVRVLGDGWTAVTVDGKKSSHYEHTIAITKDEPRLLTCISR</sequence>
<feature type="binding site" evidence="6">
    <location>
        <position position="232"/>
    </location>
    <ligand>
        <name>a divalent metal cation</name>
        <dbReference type="ChEBI" id="CHEBI:60240"/>
        <label>2</label>
        <note>catalytic</note>
    </ligand>
</feature>
<feature type="domain" description="Peptidase M24" evidence="8">
    <location>
        <begin position="11"/>
        <end position="239"/>
    </location>
</feature>
<evidence type="ECO:0000256" key="4">
    <source>
        <dbReference type="ARBA" id="ARBA00022723"/>
    </source>
</evidence>
<keyword evidence="3 6" id="KW-0645">Protease</keyword>
<evidence type="ECO:0000313" key="9">
    <source>
        <dbReference type="EMBL" id="AHM55512.1"/>
    </source>
</evidence>
<dbReference type="InterPro" id="IPR000994">
    <property type="entry name" value="Pept_M24"/>
</dbReference>
<feature type="binding site" evidence="6">
    <location>
        <position position="77"/>
    </location>
    <ligand>
        <name>substrate</name>
    </ligand>
</feature>
<comment type="similarity">
    <text evidence="6">Belongs to the peptidase M24A family. Methionine aminopeptidase type 1 subfamily.</text>
</comment>
<dbReference type="GO" id="GO:0006508">
    <property type="term" value="P:proteolysis"/>
    <property type="evidence" value="ECO:0007669"/>
    <property type="project" value="UniProtKB-KW"/>
</dbReference>
<feature type="binding site" evidence="6">
    <location>
        <position position="232"/>
    </location>
    <ligand>
        <name>a divalent metal cation</name>
        <dbReference type="ChEBI" id="CHEBI:60240"/>
        <label>1</label>
    </ligand>
</feature>
<dbReference type="SUPFAM" id="SSF55920">
    <property type="entry name" value="Creatinase/aminopeptidase"/>
    <property type="match status" value="1"/>
</dbReference>
<comment type="subunit">
    <text evidence="6">Monomer.</text>
</comment>
<dbReference type="NCBIfam" id="TIGR00500">
    <property type="entry name" value="met_pdase_I"/>
    <property type="match status" value="1"/>
</dbReference>
<dbReference type="Proteomes" id="UP000019591">
    <property type="component" value="Chromosome"/>
</dbReference>
<keyword evidence="10" id="KW-1185">Reference proteome</keyword>
<accession>W8TH34</accession>
<feature type="binding site" evidence="6">
    <location>
        <position position="168"/>
    </location>
    <ligand>
        <name>a divalent metal cation</name>
        <dbReference type="ChEBI" id="CHEBI:60240"/>
        <label>2</label>
        <note>catalytic</note>
    </ligand>
</feature>
<dbReference type="RefSeq" id="WP_025434556.1">
    <property type="nucleotide sequence ID" value="NZ_CP007452.1"/>
</dbReference>
<dbReference type="PRINTS" id="PR00599">
    <property type="entry name" value="MAPEPTIDASE"/>
</dbReference>
<dbReference type="Pfam" id="PF00557">
    <property type="entry name" value="Peptidase_M24"/>
    <property type="match status" value="1"/>
</dbReference>
<dbReference type="GO" id="GO:0004239">
    <property type="term" value="F:initiator methionyl aminopeptidase activity"/>
    <property type="evidence" value="ECO:0007669"/>
    <property type="project" value="UniProtKB-UniRule"/>
</dbReference>
<evidence type="ECO:0000256" key="1">
    <source>
        <dbReference type="ARBA" id="ARBA00002521"/>
    </source>
</evidence>
<comment type="catalytic activity">
    <reaction evidence="6 7">
        <text>Release of N-terminal amino acids, preferentially methionine, from peptides and arylamides.</text>
        <dbReference type="EC" id="3.4.11.18"/>
    </reaction>
</comment>
<dbReference type="InterPro" id="IPR001714">
    <property type="entry name" value="Pept_M24_MAP"/>
</dbReference>
<dbReference type="Gene3D" id="3.90.230.10">
    <property type="entry name" value="Creatinase/methionine aminopeptidase superfamily"/>
    <property type="match status" value="1"/>
</dbReference>
<gene>
    <name evidence="6 9" type="primary">map</name>
    <name evidence="9" type="ORF">EAL2_c01790</name>
</gene>
<evidence type="ECO:0000259" key="8">
    <source>
        <dbReference type="Pfam" id="PF00557"/>
    </source>
</evidence>
<feature type="binding site" evidence="6">
    <location>
        <position position="175"/>
    </location>
    <ligand>
        <name>substrate</name>
    </ligand>
</feature>
<evidence type="ECO:0000256" key="2">
    <source>
        <dbReference type="ARBA" id="ARBA00022438"/>
    </source>
</evidence>
<proteinExistence type="inferred from homology"/>
<dbReference type="InterPro" id="IPR036005">
    <property type="entry name" value="Creatinase/aminopeptidase-like"/>
</dbReference>
<comment type="function">
    <text evidence="1 6">Removes the N-terminal methionine from nascent proteins. The N-terminal methionine is often cleaved when the second residue in the primary sequence is small and uncharged (Met-Ala-, Cys, Gly, Pro, Ser, Thr, or Val). Requires deformylation of the N(alpha)-formylated initiator methionine before it can be hydrolyzed.</text>
</comment>
<protein>
    <recommendedName>
        <fullName evidence="6 7">Methionine aminopeptidase</fullName>
        <shortName evidence="6">MAP</shortName>
        <shortName evidence="6">MetAP</shortName>
        <ecNumber evidence="6 7">3.4.11.18</ecNumber>
    </recommendedName>
    <alternativeName>
        <fullName evidence="6">Peptidase M</fullName>
    </alternativeName>
</protein>
<dbReference type="AlphaFoldDB" id="W8TH34"/>
<evidence type="ECO:0000256" key="3">
    <source>
        <dbReference type="ARBA" id="ARBA00022670"/>
    </source>
</evidence>
<evidence type="ECO:0000313" key="10">
    <source>
        <dbReference type="Proteomes" id="UP000019591"/>
    </source>
</evidence>
<dbReference type="HAMAP" id="MF_01974">
    <property type="entry name" value="MetAP_1"/>
    <property type="match status" value="1"/>
</dbReference>
<comment type="cofactor">
    <cofactor evidence="6">
        <name>Co(2+)</name>
        <dbReference type="ChEBI" id="CHEBI:48828"/>
    </cofactor>
    <cofactor evidence="6">
        <name>Zn(2+)</name>
        <dbReference type="ChEBI" id="CHEBI:29105"/>
    </cofactor>
    <cofactor evidence="6">
        <name>Mn(2+)</name>
        <dbReference type="ChEBI" id="CHEBI:29035"/>
    </cofactor>
    <cofactor evidence="6">
        <name>Fe(2+)</name>
        <dbReference type="ChEBI" id="CHEBI:29033"/>
    </cofactor>
    <text evidence="6">Binds 2 divalent metal cations per subunit. Has a high-affinity and a low affinity metal-binding site. The true nature of the physiological cofactor is under debate. The enzyme is active with cobalt, zinc, manganese or divalent iron ions. Most likely, methionine aminopeptidases function as mononuclear Fe(2+)-metalloproteases under physiological conditions, and the catalytically relevant metal-binding site has been assigned to the histidine-containing high-affinity site.</text>
</comment>
<feature type="binding site" evidence="6">
    <location>
        <position position="105"/>
    </location>
    <ligand>
        <name>a divalent metal cation</name>
        <dbReference type="ChEBI" id="CHEBI:60240"/>
        <label>1</label>
    </ligand>
</feature>
<dbReference type="PANTHER" id="PTHR43330:SF27">
    <property type="entry name" value="METHIONINE AMINOPEPTIDASE"/>
    <property type="match status" value="1"/>
</dbReference>
<feature type="binding site" evidence="6">
    <location>
        <position position="201"/>
    </location>
    <ligand>
        <name>a divalent metal cation</name>
        <dbReference type="ChEBI" id="CHEBI:60240"/>
        <label>2</label>
        <note>catalytic</note>
    </ligand>
</feature>
<keyword evidence="5 6" id="KW-0378">Hydrolase</keyword>
<evidence type="ECO:0000256" key="7">
    <source>
        <dbReference type="RuleBase" id="RU003653"/>
    </source>
</evidence>
<dbReference type="PATRIC" id="fig|1286171.3.peg.145"/>
<dbReference type="eggNOG" id="COG0024">
    <property type="taxonomic scope" value="Bacteria"/>
</dbReference>
<keyword evidence="2 6" id="KW-0031">Aminopeptidase</keyword>
<keyword evidence="4 6" id="KW-0479">Metal-binding</keyword>
<dbReference type="CDD" id="cd01086">
    <property type="entry name" value="MetAP1"/>
    <property type="match status" value="1"/>
</dbReference>
<dbReference type="EC" id="3.4.11.18" evidence="6 7"/>
<dbReference type="PROSITE" id="PS00680">
    <property type="entry name" value="MAP_1"/>
    <property type="match status" value="1"/>
</dbReference>
<feature type="binding site" evidence="6">
    <location>
        <position position="105"/>
    </location>
    <ligand>
        <name>a divalent metal cation</name>
        <dbReference type="ChEBI" id="CHEBI:60240"/>
        <label>2</label>
        <note>catalytic</note>
    </ligand>
</feature>
<name>W8TH34_PEPAC</name>
<dbReference type="OrthoDB" id="9802055at2"/>
<dbReference type="GO" id="GO:0046872">
    <property type="term" value="F:metal ion binding"/>
    <property type="evidence" value="ECO:0007669"/>
    <property type="project" value="UniProtKB-UniRule"/>
</dbReference>
<dbReference type="InterPro" id="IPR002467">
    <property type="entry name" value="Pept_M24A_MAP1"/>
</dbReference>